<dbReference type="AlphaFoldDB" id="A0AAD9GFY9"/>
<dbReference type="PRINTS" id="PR01166">
    <property type="entry name" value="CYCOXIDASEII"/>
</dbReference>
<evidence type="ECO:0000256" key="4">
    <source>
        <dbReference type="SAM" id="Phobius"/>
    </source>
</evidence>
<keyword evidence="4" id="KW-0472">Membrane</keyword>
<dbReference type="PROSITE" id="PS50857">
    <property type="entry name" value="COX2_CUA"/>
    <property type="match status" value="1"/>
</dbReference>
<feature type="region of interest" description="Disordered" evidence="3">
    <location>
        <begin position="62"/>
        <end position="91"/>
    </location>
</feature>
<sequence length="271" mass="30785">MLPLSSALLVRAGLRSAVCPCWRYDACGTGHLVKSQMSLNVRHRLITSTRYLCGNGMYDPSSKANSAAPNSDPARMRETSTAPQAKDPDARFKKGKFPGLGLPKAVGQPDDLPCIEFGKPTGMYNFVRHQHGDPRGHLQSDGRYKDRYDTDGFHWYDAYTDVPKQKFTIVNGETMIMGRETRPMEELFGVAQTNIPFHPRRRLNVWANHNVILRAEFCFFWIPTFIILSLAVPCYTMIYMMDEAVATSMTVKVIGHQWYWVYEVESPPLVE</sequence>
<comment type="caution">
    <text evidence="7">The sequence shown here is derived from an EMBL/GenBank/DDBJ whole genome shotgun (WGS) entry which is preliminary data.</text>
</comment>
<feature type="signal peptide" evidence="5">
    <location>
        <begin position="1"/>
        <end position="17"/>
    </location>
</feature>
<dbReference type="Proteomes" id="UP001195914">
    <property type="component" value="Unassembled WGS sequence"/>
</dbReference>
<comment type="cofactor">
    <cofactor evidence="1">
        <name>Cu cation</name>
        <dbReference type="ChEBI" id="CHEBI:23378"/>
    </cofactor>
</comment>
<evidence type="ECO:0000313" key="8">
    <source>
        <dbReference type="Proteomes" id="UP001195914"/>
    </source>
</evidence>
<comment type="catalytic activity">
    <reaction evidence="2">
        <text>4 Fe(II)-[cytochrome c] + O2 + 8 H(+)(in) = 4 Fe(III)-[cytochrome c] + 2 H2O + 4 H(+)(out)</text>
        <dbReference type="Rhea" id="RHEA:11436"/>
        <dbReference type="Rhea" id="RHEA-COMP:10350"/>
        <dbReference type="Rhea" id="RHEA-COMP:14399"/>
        <dbReference type="ChEBI" id="CHEBI:15377"/>
        <dbReference type="ChEBI" id="CHEBI:15378"/>
        <dbReference type="ChEBI" id="CHEBI:15379"/>
        <dbReference type="ChEBI" id="CHEBI:29033"/>
        <dbReference type="ChEBI" id="CHEBI:29034"/>
        <dbReference type="EC" id="7.1.1.9"/>
    </reaction>
    <physiologicalReaction direction="left-to-right" evidence="2">
        <dbReference type="Rhea" id="RHEA:11437"/>
    </physiologicalReaction>
</comment>
<dbReference type="EMBL" id="JAHBMH010000033">
    <property type="protein sequence ID" value="KAK1937663.1"/>
    <property type="molecule type" value="Genomic_DNA"/>
</dbReference>
<feature type="compositionally biased region" description="Low complexity" evidence="3">
    <location>
        <begin position="62"/>
        <end position="73"/>
    </location>
</feature>
<accession>A0AAD9GFY9</accession>
<feature type="transmembrane region" description="Helical" evidence="4">
    <location>
        <begin position="219"/>
        <end position="240"/>
    </location>
</feature>
<reference evidence="7" key="1">
    <citation type="journal article" date="2014" name="Nucleic Acids Res.">
        <title>The evolutionary dynamics of variant antigen genes in Babesia reveal a history of genomic innovation underlying host-parasite interaction.</title>
        <authorList>
            <person name="Jackson A.P."/>
            <person name="Otto T.D."/>
            <person name="Darby A."/>
            <person name="Ramaprasad A."/>
            <person name="Xia D."/>
            <person name="Echaide I.E."/>
            <person name="Farber M."/>
            <person name="Gahlot S."/>
            <person name="Gamble J."/>
            <person name="Gupta D."/>
            <person name="Gupta Y."/>
            <person name="Jackson L."/>
            <person name="Malandrin L."/>
            <person name="Malas T.B."/>
            <person name="Moussa E."/>
            <person name="Nair M."/>
            <person name="Reid A.J."/>
            <person name="Sanders M."/>
            <person name="Sharma J."/>
            <person name="Tracey A."/>
            <person name="Quail M.A."/>
            <person name="Weir W."/>
            <person name="Wastling J.M."/>
            <person name="Hall N."/>
            <person name="Willadsen P."/>
            <person name="Lingelbach K."/>
            <person name="Shiels B."/>
            <person name="Tait A."/>
            <person name="Berriman M."/>
            <person name="Allred D.R."/>
            <person name="Pain A."/>
        </authorList>
    </citation>
    <scope>NUCLEOTIDE SEQUENCE</scope>
    <source>
        <strain evidence="7">1802A</strain>
    </source>
</reference>
<keyword evidence="4" id="KW-1133">Transmembrane helix</keyword>
<organism evidence="7 8">
    <name type="scientific">Babesia divergens</name>
    <dbReference type="NCBI Taxonomy" id="32595"/>
    <lineage>
        <taxon>Eukaryota</taxon>
        <taxon>Sar</taxon>
        <taxon>Alveolata</taxon>
        <taxon>Apicomplexa</taxon>
        <taxon>Aconoidasida</taxon>
        <taxon>Piroplasmida</taxon>
        <taxon>Babesiidae</taxon>
        <taxon>Babesia</taxon>
    </lineage>
</organism>
<dbReference type="InterPro" id="IPR002429">
    <property type="entry name" value="CcO_II-like_C"/>
</dbReference>
<gene>
    <name evidence="7" type="ORF">X943_003748</name>
</gene>
<evidence type="ECO:0000259" key="6">
    <source>
        <dbReference type="PROSITE" id="PS50857"/>
    </source>
</evidence>
<keyword evidence="4" id="KW-0812">Transmembrane</keyword>
<reference evidence="7" key="2">
    <citation type="submission" date="2021-05" db="EMBL/GenBank/DDBJ databases">
        <authorList>
            <person name="Pain A."/>
        </authorList>
    </citation>
    <scope>NUCLEOTIDE SEQUENCE</scope>
    <source>
        <strain evidence="7">1802A</strain>
    </source>
</reference>
<feature type="domain" description="Cytochrome oxidase subunit II copper A binding" evidence="6">
    <location>
        <begin position="246"/>
        <end position="271"/>
    </location>
</feature>
<dbReference type="Gene3D" id="2.60.40.420">
    <property type="entry name" value="Cupredoxins - blue copper proteins"/>
    <property type="match status" value="1"/>
</dbReference>
<dbReference type="GO" id="GO:0005507">
    <property type="term" value="F:copper ion binding"/>
    <property type="evidence" value="ECO:0007669"/>
    <property type="project" value="InterPro"/>
</dbReference>
<evidence type="ECO:0000256" key="1">
    <source>
        <dbReference type="ARBA" id="ARBA00001935"/>
    </source>
</evidence>
<proteinExistence type="predicted"/>
<protein>
    <submittedName>
        <fullName evidence="7">Cytochrome c oxidase subunit 2a</fullName>
    </submittedName>
</protein>
<evidence type="ECO:0000256" key="3">
    <source>
        <dbReference type="SAM" id="MobiDB-lite"/>
    </source>
</evidence>
<dbReference type="GO" id="GO:0016020">
    <property type="term" value="C:membrane"/>
    <property type="evidence" value="ECO:0007669"/>
    <property type="project" value="InterPro"/>
</dbReference>
<evidence type="ECO:0000313" key="7">
    <source>
        <dbReference type="EMBL" id="KAK1937663.1"/>
    </source>
</evidence>
<evidence type="ECO:0000256" key="5">
    <source>
        <dbReference type="SAM" id="SignalP"/>
    </source>
</evidence>
<dbReference type="InterPro" id="IPR008972">
    <property type="entry name" value="Cupredoxin"/>
</dbReference>
<feature type="chain" id="PRO_5041989483" evidence="5">
    <location>
        <begin position="18"/>
        <end position="271"/>
    </location>
</feature>
<evidence type="ECO:0000256" key="2">
    <source>
        <dbReference type="ARBA" id="ARBA00049512"/>
    </source>
</evidence>
<name>A0AAD9GFY9_BABDI</name>
<keyword evidence="5" id="KW-0732">Signal</keyword>
<keyword evidence="8" id="KW-1185">Reference proteome</keyword>
<dbReference type="GO" id="GO:0004129">
    <property type="term" value="F:cytochrome-c oxidase activity"/>
    <property type="evidence" value="ECO:0007669"/>
    <property type="project" value="UniProtKB-EC"/>
</dbReference>